<keyword evidence="2" id="KW-0121">Carboxypeptidase</keyword>
<dbReference type="GO" id="GO:0071555">
    <property type="term" value="P:cell wall organization"/>
    <property type="evidence" value="ECO:0007669"/>
    <property type="project" value="TreeGrafter"/>
</dbReference>
<keyword evidence="7" id="KW-0808">Transferase</keyword>
<evidence type="ECO:0000256" key="1">
    <source>
        <dbReference type="ARBA" id="ARBA00004370"/>
    </source>
</evidence>
<evidence type="ECO:0000259" key="5">
    <source>
        <dbReference type="Pfam" id="PF00905"/>
    </source>
</evidence>
<sequence length="566" mass="60685">MTAVAAPPHRIRIADQREMGVAVTHFRLMVVLLAFAFVTLLIVMKLIWMAVSSEPAGRGGDGAGLIPDRGDIIDRNGMQLARTFNAWSIAVHPDKILGDRRAIAGQLAELMPERTAAQYLAILNSGKSFVYLRRRALPELVRAVNAIGEPGIALGREPERLYPQGALAAHVVGYTNLDGAGAAGLEREYNARLTGETTRMAPLQLSIDARVQQALESQLGEAMAHFSAIGAAGIVMDVRTSEVLALTSLPEINPNAPGKASPEAGFNRATLGVYELGSTFKPFTVAMAMDSGIITSFGQMYDCPRALKAGRFTITDTHPFGRRCSVAEIMKESSNIGTAQIAMEVGAERQRAFLKRMGFLEPVSIELGERGRTLTPGANWGEIATMTVGYGHGIAVTPLHLATGYATLFNGGIWRPATLIKTGPHHPVPAGRRVFTEETSDRMRALLRLVVTNGTGKNANAPGYRVGGKTGTAEKIQGGRYTHGAVVTTFAGVFPMDDPRYVVIAMLDEPKATKETYGFHTAGWNVAPVVKQVVARIGPLLGVAPDEGRDVDLTGVLQYVRPEKGK</sequence>
<dbReference type="InterPro" id="IPR036138">
    <property type="entry name" value="PBP_dimer_sf"/>
</dbReference>
<dbReference type="InterPro" id="IPR001460">
    <property type="entry name" value="PCN-bd_Tpept"/>
</dbReference>
<keyword evidence="7" id="KW-0328">Glycosyltransferase</keyword>
<evidence type="ECO:0000256" key="4">
    <source>
        <dbReference type="SAM" id="Phobius"/>
    </source>
</evidence>
<dbReference type="PANTHER" id="PTHR30627">
    <property type="entry name" value="PEPTIDOGLYCAN D,D-TRANSPEPTIDASE"/>
    <property type="match status" value="1"/>
</dbReference>
<proteinExistence type="predicted"/>
<dbReference type="GO" id="GO:0005886">
    <property type="term" value="C:plasma membrane"/>
    <property type="evidence" value="ECO:0007669"/>
    <property type="project" value="TreeGrafter"/>
</dbReference>
<dbReference type="Proteomes" id="UP000179467">
    <property type="component" value="Unassembled WGS sequence"/>
</dbReference>
<dbReference type="GO" id="GO:0016757">
    <property type="term" value="F:glycosyltransferase activity"/>
    <property type="evidence" value="ECO:0007669"/>
    <property type="project" value="UniProtKB-KW"/>
</dbReference>
<keyword evidence="8" id="KW-1185">Reference proteome</keyword>
<protein>
    <submittedName>
        <fullName evidence="7">Peptidoglycan synthase FtsI</fullName>
        <ecNumber evidence="7">2.4.1.129</ecNumber>
    </submittedName>
</protein>
<dbReference type="Gene3D" id="3.90.1310.10">
    <property type="entry name" value="Penicillin-binding protein 2a (Domain 2)"/>
    <property type="match status" value="1"/>
</dbReference>
<dbReference type="Gene3D" id="3.40.710.10">
    <property type="entry name" value="DD-peptidase/beta-lactamase superfamily"/>
    <property type="match status" value="1"/>
</dbReference>
<dbReference type="InterPro" id="IPR004838">
    <property type="entry name" value="NHTrfase_class1_PyrdxlP-BS"/>
</dbReference>
<comment type="subcellular location">
    <subcellularLocation>
        <location evidence="1">Membrane</location>
    </subcellularLocation>
</comment>
<keyword evidence="2" id="KW-0378">Hydrolase</keyword>
<feature type="domain" description="Penicillin-binding protein transpeptidase" evidence="5">
    <location>
        <begin position="233"/>
        <end position="522"/>
    </location>
</feature>
<dbReference type="Gene3D" id="3.30.450.330">
    <property type="match status" value="1"/>
</dbReference>
<keyword evidence="4" id="KW-0812">Transmembrane</keyword>
<keyword evidence="4" id="KW-1133">Transmembrane helix</keyword>
<dbReference type="GO" id="GO:0008658">
    <property type="term" value="F:penicillin binding"/>
    <property type="evidence" value="ECO:0007669"/>
    <property type="project" value="InterPro"/>
</dbReference>
<dbReference type="GO" id="GO:0030170">
    <property type="term" value="F:pyridoxal phosphate binding"/>
    <property type="evidence" value="ECO:0007669"/>
    <property type="project" value="InterPro"/>
</dbReference>
<keyword evidence="2" id="KW-0645">Protease</keyword>
<dbReference type="InterPro" id="IPR012338">
    <property type="entry name" value="Beta-lactam/transpept-like"/>
</dbReference>
<feature type="transmembrane region" description="Helical" evidence="4">
    <location>
        <begin position="26"/>
        <end position="48"/>
    </location>
</feature>
<dbReference type="InterPro" id="IPR005311">
    <property type="entry name" value="PBP_dimer"/>
</dbReference>
<evidence type="ECO:0000313" key="8">
    <source>
        <dbReference type="Proteomes" id="UP000179467"/>
    </source>
</evidence>
<dbReference type="GO" id="GO:0004180">
    <property type="term" value="F:carboxypeptidase activity"/>
    <property type="evidence" value="ECO:0007669"/>
    <property type="project" value="UniProtKB-KW"/>
</dbReference>
<accession>A0A1S1HL60</accession>
<keyword evidence="3 4" id="KW-0472">Membrane</keyword>
<dbReference type="PROSITE" id="PS00105">
    <property type="entry name" value="AA_TRANSFER_CLASS_1"/>
    <property type="match status" value="1"/>
</dbReference>
<evidence type="ECO:0000259" key="6">
    <source>
        <dbReference type="Pfam" id="PF03717"/>
    </source>
</evidence>
<dbReference type="SUPFAM" id="SSF56519">
    <property type="entry name" value="Penicillin binding protein dimerisation domain"/>
    <property type="match status" value="1"/>
</dbReference>
<dbReference type="InterPro" id="IPR050515">
    <property type="entry name" value="Beta-lactam/transpept"/>
</dbReference>
<dbReference type="AlphaFoldDB" id="A0A1S1HL60"/>
<evidence type="ECO:0000313" key="7">
    <source>
        <dbReference type="EMBL" id="OHT21270.1"/>
    </source>
</evidence>
<dbReference type="Pfam" id="PF03717">
    <property type="entry name" value="PBP_dimer"/>
    <property type="match status" value="1"/>
</dbReference>
<dbReference type="Pfam" id="PF00905">
    <property type="entry name" value="Transpeptidase"/>
    <property type="match status" value="1"/>
</dbReference>
<feature type="domain" description="Penicillin-binding protein dimerisation" evidence="6">
    <location>
        <begin position="67"/>
        <end position="196"/>
    </location>
</feature>
<gene>
    <name evidence="7" type="primary">ftsI_2</name>
    <name evidence="7" type="ORF">BHE75_03276</name>
</gene>
<evidence type="ECO:0000256" key="2">
    <source>
        <dbReference type="ARBA" id="ARBA00022645"/>
    </source>
</evidence>
<dbReference type="EC" id="2.4.1.129" evidence="7"/>
<dbReference type="EMBL" id="MIPT01000001">
    <property type="protein sequence ID" value="OHT21270.1"/>
    <property type="molecule type" value="Genomic_DNA"/>
</dbReference>
<organism evidence="7 8">
    <name type="scientific">Edaphosphingomonas haloaromaticamans</name>
    <dbReference type="NCBI Taxonomy" id="653954"/>
    <lineage>
        <taxon>Bacteria</taxon>
        <taxon>Pseudomonadati</taxon>
        <taxon>Pseudomonadota</taxon>
        <taxon>Alphaproteobacteria</taxon>
        <taxon>Sphingomonadales</taxon>
        <taxon>Rhizorhabdaceae</taxon>
        <taxon>Edaphosphingomonas</taxon>
    </lineage>
</organism>
<comment type="caution">
    <text evidence="7">The sequence shown here is derived from an EMBL/GenBank/DDBJ whole genome shotgun (WGS) entry which is preliminary data.</text>
</comment>
<evidence type="ECO:0000256" key="3">
    <source>
        <dbReference type="ARBA" id="ARBA00023136"/>
    </source>
</evidence>
<dbReference type="SUPFAM" id="SSF56601">
    <property type="entry name" value="beta-lactamase/transpeptidase-like"/>
    <property type="match status" value="1"/>
</dbReference>
<dbReference type="PANTHER" id="PTHR30627:SF1">
    <property type="entry name" value="PEPTIDOGLYCAN D,D-TRANSPEPTIDASE FTSI"/>
    <property type="match status" value="1"/>
</dbReference>
<name>A0A1S1HL60_9SPHN</name>
<reference evidence="7 8" key="1">
    <citation type="submission" date="2016-09" db="EMBL/GenBank/DDBJ databases">
        <title>Metabolic pathway, cell adaptation mechanisms and a novel monoxygenase revealed through proteogenomic-transcription analysis of a Sphingomonas haloaromaticamans strain degrading the fungicide ortho-phenylphenol.</title>
        <authorList>
            <person name="Perruchon C."/>
            <person name="Papadopoulou E.S."/>
            <person name="Rousidou C."/>
            <person name="Vasileiadis S."/>
            <person name="Tanou G."/>
            <person name="Amoutzias G."/>
            <person name="Molassiotis A."/>
            <person name="Karpouzas D.G."/>
        </authorList>
    </citation>
    <scope>NUCLEOTIDE SEQUENCE [LARGE SCALE GENOMIC DNA]</scope>
    <source>
        <strain evidence="7 8">P3</strain>
    </source>
</reference>